<evidence type="ECO:0000313" key="2">
    <source>
        <dbReference type="EMBL" id="AHC32117.1"/>
    </source>
</evidence>
<reference evidence="2" key="2">
    <citation type="journal article" date="2014" name="Infect. Genet. Evol.">
        <title>The purifying trend in the chromosomal integron in Vibrio cholerae strains during the seventh pandemic.</title>
        <authorList>
            <person name="Zhang C."/>
            <person name="Pang B."/>
            <person name="Zhou Z."/>
            <person name="Wang H."/>
            <person name="Zhou H."/>
            <person name="Lu X."/>
            <person name="Du P."/>
            <person name="Zhang L."/>
            <person name="Li J."/>
            <person name="Cui Z."/>
            <person name="Chen C."/>
            <person name="Stokes H.W."/>
            <person name="Kan B."/>
        </authorList>
    </citation>
    <scope>NUCLEOTIDE SEQUENCE</scope>
    <source>
        <strain evidence="2">JX20062026</strain>
    </source>
</reference>
<dbReference type="PATRIC" id="fig|666.1989.peg.3778"/>
<evidence type="ECO:0000259" key="1">
    <source>
        <dbReference type="Pfam" id="PF14280"/>
    </source>
</evidence>
<evidence type="ECO:0000313" key="4">
    <source>
        <dbReference type="Proteomes" id="UP000471242"/>
    </source>
</evidence>
<dbReference type="AlphaFoldDB" id="A0A075CYQ6"/>
<organism evidence="2">
    <name type="scientific">Vibrio cholerae</name>
    <dbReference type="NCBI Taxonomy" id="666"/>
    <lineage>
        <taxon>Bacteria</taxon>
        <taxon>Pseudomonadati</taxon>
        <taxon>Pseudomonadota</taxon>
        <taxon>Gammaproteobacteria</taxon>
        <taxon>Vibrionales</taxon>
        <taxon>Vibrionaceae</taxon>
        <taxon>Vibrio</taxon>
    </lineage>
</organism>
<reference evidence="3 4" key="3">
    <citation type="submission" date="2018-09" db="EMBL/GenBank/DDBJ databases">
        <title>Genomic epidemiology reveals two lineages of Vibrio cholerae that can cause global cholera epidemics despite absence of cholera toxin gene.</title>
        <authorList>
            <person name="Wang H."/>
            <person name="Zen W."/>
            <person name="Yu H."/>
            <person name="Zhang W."/>
            <person name="Pan J."/>
            <person name="Yang C."/>
            <person name="Cui Y."/>
        </authorList>
    </citation>
    <scope>NUCLEOTIDE SEQUENCE [LARGE SCALE GENOMIC DNA]</scope>
    <source>
        <strain evidence="3 4">00-1_S85</strain>
    </source>
</reference>
<dbReference type="EMBL" id="QZRB01000064">
    <property type="protein sequence ID" value="MVD25559.1"/>
    <property type="molecule type" value="Genomic_DNA"/>
</dbReference>
<dbReference type="Proteomes" id="UP000471242">
    <property type="component" value="Unassembled WGS sequence"/>
</dbReference>
<dbReference type="EMBL" id="KF680548">
    <property type="protein sequence ID" value="AHC32117.1"/>
    <property type="molecule type" value="Genomic_DNA"/>
</dbReference>
<accession>A0A075CYQ6</accession>
<dbReference type="Pfam" id="PF14280">
    <property type="entry name" value="DUF4365"/>
    <property type="match status" value="1"/>
</dbReference>
<dbReference type="InterPro" id="IPR014946">
    <property type="entry name" value="CRR6"/>
</dbReference>
<proteinExistence type="predicted"/>
<evidence type="ECO:0000313" key="3">
    <source>
        <dbReference type="EMBL" id="MVD25559.1"/>
    </source>
</evidence>
<gene>
    <name evidence="3" type="ORF">D6U24_19800</name>
</gene>
<reference evidence="2" key="1">
    <citation type="submission" date="2013-09" db="EMBL/GenBank/DDBJ databases">
        <authorList>
            <person name="Zhang C.C."/>
            <person name="Pang B."/>
            <person name="Zhou Z.M."/>
        </authorList>
    </citation>
    <scope>NUCLEOTIDE SEQUENCE</scope>
    <source>
        <strain evidence="2">JX20062026</strain>
    </source>
</reference>
<sequence length="345" mass="39391">MILRQLNRIDMSSFDFPKYQANQEVGNTGEAFFEHFVTKELGCIYRKVHREHDFGIDGYIDIVNNGVVSGRSVAVQIKCGDSYISKVTSGGIKYLGDNKHLNFLINHNVPVILVVLNSDCTKGYWVEFSVNATNPSSKSWWIEIPFENQLGTLDMTSLCDIAGIAEDYSEDIKVSWAINSAMDEQSDISFVLSKEEVEELDLSGINQMMERYFRTKDLLISNRNKTVFWIFGYDDDSRELYEIPEVRRWFKFTLEQGVPWFYLLDVGADHMSLPINMYSCCNISVNKLSCGSKSVVISSVSDINNWVEVNFENLNRFADEKKIPDNILKEVSEKVITSVHRLVAG</sequence>
<dbReference type="Pfam" id="PF08847">
    <property type="entry name" value="Crr6"/>
    <property type="match status" value="1"/>
</dbReference>
<name>A0A075CYQ6_VIBCL</name>
<protein>
    <submittedName>
        <fullName evidence="3">DUF1817 domain-containing protein</fullName>
    </submittedName>
</protein>
<feature type="domain" description="DUF4365" evidence="1">
    <location>
        <begin position="28"/>
        <end position="161"/>
    </location>
</feature>
<dbReference type="InterPro" id="IPR025375">
    <property type="entry name" value="DUF4365"/>
</dbReference>